<accession>A0A453B929</accession>
<dbReference type="Proteomes" id="UP000015105">
    <property type="component" value="Chromosome 2D"/>
</dbReference>
<reference evidence="1" key="5">
    <citation type="journal article" date="2021" name="G3 (Bethesda)">
        <title>Aegilops tauschii genome assembly Aet v5.0 features greater sequence contiguity and improved annotation.</title>
        <authorList>
            <person name="Wang L."/>
            <person name="Zhu T."/>
            <person name="Rodriguez J.C."/>
            <person name="Deal K.R."/>
            <person name="Dubcovsky J."/>
            <person name="McGuire P.E."/>
            <person name="Lux T."/>
            <person name="Spannagl M."/>
            <person name="Mayer K.F.X."/>
            <person name="Baldrich P."/>
            <person name="Meyers B.C."/>
            <person name="Huo N."/>
            <person name="Gu Y.Q."/>
            <person name="Zhou H."/>
            <person name="Devos K.M."/>
            <person name="Bennetzen J.L."/>
            <person name="Unver T."/>
            <person name="Budak H."/>
            <person name="Gulick P.J."/>
            <person name="Galiba G."/>
            <person name="Kalapos B."/>
            <person name="Nelson D.R."/>
            <person name="Li P."/>
            <person name="You F.M."/>
            <person name="Luo M.C."/>
            <person name="Dvorak J."/>
        </authorList>
    </citation>
    <scope>NUCLEOTIDE SEQUENCE [LARGE SCALE GENOMIC DNA]</scope>
    <source>
        <strain evidence="1">cv. AL8/78</strain>
    </source>
</reference>
<sequence length="29" mass="3407">MCSHLLLLPPRHVLLRTQRPEVYEIVCCS</sequence>
<dbReference type="EnsemblPlants" id="AET2Gv20421700.1">
    <property type="protein sequence ID" value="AET2Gv20421700.1"/>
    <property type="gene ID" value="AET2Gv20421700"/>
</dbReference>
<name>A0A453B929_AEGTS</name>
<organism evidence="1 2">
    <name type="scientific">Aegilops tauschii subsp. strangulata</name>
    <name type="common">Goatgrass</name>
    <dbReference type="NCBI Taxonomy" id="200361"/>
    <lineage>
        <taxon>Eukaryota</taxon>
        <taxon>Viridiplantae</taxon>
        <taxon>Streptophyta</taxon>
        <taxon>Embryophyta</taxon>
        <taxon>Tracheophyta</taxon>
        <taxon>Spermatophyta</taxon>
        <taxon>Magnoliopsida</taxon>
        <taxon>Liliopsida</taxon>
        <taxon>Poales</taxon>
        <taxon>Poaceae</taxon>
        <taxon>BOP clade</taxon>
        <taxon>Pooideae</taxon>
        <taxon>Triticodae</taxon>
        <taxon>Triticeae</taxon>
        <taxon>Triticinae</taxon>
        <taxon>Aegilops</taxon>
    </lineage>
</organism>
<dbReference type="Gramene" id="AET2Gv20421700.1">
    <property type="protein sequence ID" value="AET2Gv20421700.1"/>
    <property type="gene ID" value="AET2Gv20421700"/>
</dbReference>
<reference evidence="2" key="1">
    <citation type="journal article" date="2014" name="Science">
        <title>Ancient hybridizations among the ancestral genomes of bread wheat.</title>
        <authorList>
            <consortium name="International Wheat Genome Sequencing Consortium,"/>
            <person name="Marcussen T."/>
            <person name="Sandve S.R."/>
            <person name="Heier L."/>
            <person name="Spannagl M."/>
            <person name="Pfeifer M."/>
            <person name="Jakobsen K.S."/>
            <person name="Wulff B.B."/>
            <person name="Steuernagel B."/>
            <person name="Mayer K.F."/>
            <person name="Olsen O.A."/>
        </authorList>
    </citation>
    <scope>NUCLEOTIDE SEQUENCE [LARGE SCALE GENOMIC DNA]</scope>
    <source>
        <strain evidence="2">cv. AL8/78</strain>
    </source>
</reference>
<proteinExistence type="predicted"/>
<reference evidence="1" key="4">
    <citation type="submission" date="2019-03" db="UniProtKB">
        <authorList>
            <consortium name="EnsemblPlants"/>
        </authorList>
    </citation>
    <scope>IDENTIFICATION</scope>
</reference>
<reference evidence="2" key="2">
    <citation type="journal article" date="2017" name="Nat. Plants">
        <title>The Aegilops tauschii genome reveals multiple impacts of transposons.</title>
        <authorList>
            <person name="Zhao G."/>
            <person name="Zou C."/>
            <person name="Li K."/>
            <person name="Wang K."/>
            <person name="Li T."/>
            <person name="Gao L."/>
            <person name="Zhang X."/>
            <person name="Wang H."/>
            <person name="Yang Z."/>
            <person name="Liu X."/>
            <person name="Jiang W."/>
            <person name="Mao L."/>
            <person name="Kong X."/>
            <person name="Jiao Y."/>
            <person name="Jia J."/>
        </authorList>
    </citation>
    <scope>NUCLEOTIDE SEQUENCE [LARGE SCALE GENOMIC DNA]</scope>
    <source>
        <strain evidence="2">cv. AL8/78</strain>
    </source>
</reference>
<protein>
    <submittedName>
        <fullName evidence="1">Uncharacterized protein</fullName>
    </submittedName>
</protein>
<keyword evidence="2" id="KW-1185">Reference proteome</keyword>
<evidence type="ECO:0000313" key="1">
    <source>
        <dbReference type="EnsemblPlants" id="AET2Gv20421700.1"/>
    </source>
</evidence>
<dbReference type="AlphaFoldDB" id="A0A453B929"/>
<reference evidence="1" key="3">
    <citation type="journal article" date="2017" name="Nature">
        <title>Genome sequence of the progenitor of the wheat D genome Aegilops tauschii.</title>
        <authorList>
            <person name="Luo M.C."/>
            <person name="Gu Y.Q."/>
            <person name="Puiu D."/>
            <person name="Wang H."/>
            <person name="Twardziok S.O."/>
            <person name="Deal K.R."/>
            <person name="Huo N."/>
            <person name="Zhu T."/>
            <person name="Wang L."/>
            <person name="Wang Y."/>
            <person name="McGuire P.E."/>
            <person name="Liu S."/>
            <person name="Long H."/>
            <person name="Ramasamy R.K."/>
            <person name="Rodriguez J.C."/>
            <person name="Van S.L."/>
            <person name="Yuan L."/>
            <person name="Wang Z."/>
            <person name="Xia Z."/>
            <person name="Xiao L."/>
            <person name="Anderson O.D."/>
            <person name="Ouyang S."/>
            <person name="Liang Y."/>
            <person name="Zimin A.V."/>
            <person name="Pertea G."/>
            <person name="Qi P."/>
            <person name="Bennetzen J.L."/>
            <person name="Dai X."/>
            <person name="Dawson M.W."/>
            <person name="Muller H.G."/>
            <person name="Kugler K."/>
            <person name="Rivarola-Duarte L."/>
            <person name="Spannagl M."/>
            <person name="Mayer K.F.X."/>
            <person name="Lu F.H."/>
            <person name="Bevan M.W."/>
            <person name="Leroy P."/>
            <person name="Li P."/>
            <person name="You F.M."/>
            <person name="Sun Q."/>
            <person name="Liu Z."/>
            <person name="Lyons E."/>
            <person name="Wicker T."/>
            <person name="Salzberg S.L."/>
            <person name="Devos K.M."/>
            <person name="Dvorak J."/>
        </authorList>
    </citation>
    <scope>NUCLEOTIDE SEQUENCE [LARGE SCALE GENOMIC DNA]</scope>
    <source>
        <strain evidence="1">cv. AL8/78</strain>
    </source>
</reference>
<evidence type="ECO:0000313" key="2">
    <source>
        <dbReference type="Proteomes" id="UP000015105"/>
    </source>
</evidence>